<dbReference type="EMBL" id="CP096574">
    <property type="protein sequence ID" value="UPU35796.1"/>
    <property type="molecule type" value="Genomic_DNA"/>
</dbReference>
<accession>A0A6V8MRX5</accession>
<dbReference type="Proteomes" id="UP000568888">
    <property type="component" value="Unassembled WGS sequence"/>
</dbReference>
<evidence type="ECO:0000313" key="3">
    <source>
        <dbReference type="Proteomes" id="UP000568888"/>
    </source>
</evidence>
<gene>
    <name evidence="1" type="ORF">GMPD_05430</name>
    <name evidence="2" type="ORF">M1B72_20510</name>
</gene>
<reference evidence="1" key="2">
    <citation type="journal article" date="2021" name="Int. J. Syst. Evol. Microbiol.">
        <title>Geomonas silvestris sp. nov., Geomonas paludis sp. nov. and Geomonas limicola sp. nov., isolated from terrestrial environments, and emended description of the genus Geomonas.</title>
        <authorList>
            <person name="Itoh H."/>
            <person name="Xu Z."/>
            <person name="Masuda Y."/>
            <person name="Ushijima N."/>
            <person name="Hayakawa C."/>
            <person name="Shiratori Y."/>
            <person name="Senoo K."/>
        </authorList>
    </citation>
    <scope>NUCLEOTIDE SEQUENCE</scope>
    <source>
        <strain evidence="1">Red736</strain>
    </source>
</reference>
<evidence type="ECO:0000313" key="1">
    <source>
        <dbReference type="EMBL" id="GFO62624.1"/>
    </source>
</evidence>
<name>A0A6V8MRX5_9BACT</name>
<evidence type="ECO:0000313" key="4">
    <source>
        <dbReference type="Proteomes" id="UP000831485"/>
    </source>
</evidence>
<proteinExistence type="predicted"/>
<dbReference type="AlphaFoldDB" id="A0A6V8MRX5"/>
<evidence type="ECO:0000313" key="2">
    <source>
        <dbReference type="EMBL" id="UPU35796.1"/>
    </source>
</evidence>
<sequence>MRIGTALSTAMLFALALQPKTGAALEQRKEVSNLKGPYNAAFFYRENGAFRVGAAIHFAHGIQHDYLQLEPMAQHEETDRKADAAYVKMIHNPPHTEPEMELYGPYTARTMWQLYRAIDWTHIHHEETYDIMAASSIPWNRKKQWTDQAVRYYLDKFDIPRSPAPLDVTLRRAAVMMKPYATLFRNNYPKSNNFFFAAHWWHPAIYEAQMLGGNGRAQEEMVRDTDRTLFAKVLVERPQRMLLSREMMPRYSRMSPESANIFDNLHMLHGIAYDLLSYEGWTVEQKRDELYRVIKAMSYQPGDEKLARKFATPHPDMDPRVYEPWMKGTEGEMNRIMMEMMQEMMPLMMPQPPDPQMKAQMMEQFKKKMMPGMQEGEIAGSLMDALKKVMPQMQMSPESMEPGQTPQKMIDVMMKGWQDKYGAMPDVAPMPMEQEPAAPRALPEGGSL</sequence>
<organism evidence="1 3">
    <name type="scientific">Geomonas paludis</name>
    <dbReference type="NCBI Taxonomy" id="2740185"/>
    <lineage>
        <taxon>Bacteria</taxon>
        <taxon>Pseudomonadati</taxon>
        <taxon>Thermodesulfobacteriota</taxon>
        <taxon>Desulfuromonadia</taxon>
        <taxon>Geobacterales</taxon>
        <taxon>Geobacteraceae</taxon>
        <taxon>Geomonas</taxon>
    </lineage>
</organism>
<dbReference type="RefSeq" id="WP_183344809.1">
    <property type="nucleotide sequence ID" value="NZ_BLXY01000001.1"/>
</dbReference>
<reference evidence="2" key="3">
    <citation type="submission" date="2022-04" db="EMBL/GenBank/DDBJ databases">
        <authorList>
            <person name="Liu G."/>
        </authorList>
    </citation>
    <scope>NUCLEOTIDE SEQUENCE</scope>
    <source>
        <strain evidence="2">RG22</strain>
    </source>
</reference>
<dbReference type="Proteomes" id="UP000831485">
    <property type="component" value="Chromosome"/>
</dbReference>
<dbReference type="EMBL" id="BLXY01000001">
    <property type="protein sequence ID" value="GFO62624.1"/>
    <property type="molecule type" value="Genomic_DNA"/>
</dbReference>
<protein>
    <submittedName>
        <fullName evidence="1">Uncharacterized protein</fullName>
    </submittedName>
</protein>
<keyword evidence="4" id="KW-1185">Reference proteome</keyword>
<reference evidence="3" key="1">
    <citation type="submission" date="2020-06" db="EMBL/GenBank/DDBJ databases">
        <title>Draft genomic sequecing of Geomonas sp. Red736.</title>
        <authorList>
            <person name="Itoh H."/>
            <person name="Xu Z.X."/>
            <person name="Ushijima N."/>
            <person name="Masuda Y."/>
            <person name="Shiratori Y."/>
            <person name="Senoo K."/>
        </authorList>
    </citation>
    <scope>NUCLEOTIDE SEQUENCE [LARGE SCALE GENOMIC DNA]</scope>
    <source>
        <strain evidence="3">Red736</strain>
    </source>
</reference>